<dbReference type="GO" id="GO:0042982">
    <property type="term" value="P:amyloid precursor protein metabolic process"/>
    <property type="evidence" value="ECO:0007669"/>
    <property type="project" value="TreeGrafter"/>
</dbReference>
<dbReference type="Pfam" id="PF10267">
    <property type="entry name" value="Tmemb_cc2"/>
    <property type="match status" value="1"/>
</dbReference>
<evidence type="ECO:0000313" key="10">
    <source>
        <dbReference type="Ensembl" id="ENSBIXP00005006752.1"/>
    </source>
</evidence>
<keyword evidence="3 9" id="KW-0812">Transmembrane</keyword>
<name>A0A4W2FM88_BOBOX</name>
<dbReference type="GO" id="GO:0012505">
    <property type="term" value="C:endomembrane system"/>
    <property type="evidence" value="ECO:0007669"/>
    <property type="project" value="TreeGrafter"/>
</dbReference>
<evidence type="ECO:0000313" key="11">
    <source>
        <dbReference type="Proteomes" id="UP000429181"/>
    </source>
</evidence>
<protein>
    <submittedName>
        <fullName evidence="10">Transmembrane and coiled-coil domain family 2</fullName>
    </submittedName>
</protein>
<dbReference type="PANTHER" id="PTHR17613">
    <property type="entry name" value="CEREBRAL PROTEIN-11-RELATED"/>
    <property type="match status" value="1"/>
</dbReference>
<keyword evidence="5 7" id="KW-0175">Coiled coil</keyword>
<comment type="similarity">
    <text evidence="2">Belongs to the TEX28 family.</text>
</comment>
<dbReference type="Ensembl" id="ENSBIXT00005003767.1">
    <property type="protein sequence ID" value="ENSBIXP00005006752.1"/>
    <property type="gene ID" value="ENSBIXG00005012217.1"/>
</dbReference>
<keyword evidence="4 9" id="KW-1133">Transmembrane helix</keyword>
<dbReference type="GO" id="GO:0016020">
    <property type="term" value="C:membrane"/>
    <property type="evidence" value="ECO:0007669"/>
    <property type="project" value="UniProtKB-SubCell"/>
</dbReference>
<dbReference type="Proteomes" id="UP000429181">
    <property type="component" value="Chromosome 16"/>
</dbReference>
<dbReference type="PANTHER" id="PTHR17613:SF9">
    <property type="entry name" value="TRANSMEMBRANE AND COILED-COIL DOMAINS PROTEIN 2"/>
    <property type="match status" value="1"/>
</dbReference>
<dbReference type="InterPro" id="IPR019394">
    <property type="entry name" value="TEX28/TMCC"/>
</dbReference>
<dbReference type="GeneTree" id="ENSGT00940000158314"/>
<feature type="coiled-coil region" evidence="7">
    <location>
        <begin position="439"/>
        <end position="509"/>
    </location>
</feature>
<evidence type="ECO:0000256" key="3">
    <source>
        <dbReference type="ARBA" id="ARBA00022692"/>
    </source>
</evidence>
<accession>A0A4W2FM88</accession>
<feature type="compositionally biased region" description="Low complexity" evidence="8">
    <location>
        <begin position="395"/>
        <end position="423"/>
    </location>
</feature>
<evidence type="ECO:0000256" key="5">
    <source>
        <dbReference type="ARBA" id="ARBA00023054"/>
    </source>
</evidence>
<gene>
    <name evidence="10" type="primary">TMCC2</name>
</gene>
<feature type="transmembrane region" description="Helical" evidence="9">
    <location>
        <begin position="562"/>
        <end position="585"/>
    </location>
</feature>
<feature type="transmembrane region" description="Helical" evidence="9">
    <location>
        <begin position="592"/>
        <end position="611"/>
    </location>
</feature>
<reference evidence="10 11" key="1">
    <citation type="submission" date="2018-11" db="EMBL/GenBank/DDBJ databases">
        <title>Haplotype-resolved cattle genomes.</title>
        <authorList>
            <person name="Low W.Y."/>
            <person name="Tearle R."/>
            <person name="Bickhart D.M."/>
            <person name="Rosen B.D."/>
            <person name="Koren S."/>
            <person name="Rhie A."/>
            <person name="Hiendleder S."/>
            <person name="Phillippy A.M."/>
            <person name="Smith T.P.L."/>
            <person name="Williams J.L."/>
        </authorList>
    </citation>
    <scope>NUCLEOTIDE SEQUENCE [LARGE SCALE GENOMIC DNA]</scope>
</reference>
<feature type="region of interest" description="Disordered" evidence="8">
    <location>
        <begin position="359"/>
        <end position="429"/>
    </location>
</feature>
<sequence length="625" mass="67368">MVIRHLGTRLWTEVLQQAEGGPALESGAPGLPVSLQPVSPSPILCAPSCPLLHLPILSPSLGSSLCAALMHPGSPPAGEEKALSAPCCPISSFHAGRQVSPGPSPGPRVPRPVGAFWDPSPLRPHWQAGGCAPRLLLRDRAGPGAPATMKRKRLLTTPGSSKVDKGDFLALNLAGGPGHGDADGPISLDVPDGAPDPQRTKAAIEHLHQKILKITEQIKIEQEARDDNVAEYLKLANNADKQQASRIKQVFEKKNQKSAQTIAQLHKKLEHYRRRLREIEQNGPSRQPKDVLRDMQQGLKDVGANVRAGISGFGGGVVEGVKGSLSGLSQATHSAVVSKPREFASLIRNKFGSADNIAHLKDPLDDGPPEEAARALSGSATLVSSPKYASDDECSSASASSAGAGSNSGAGPAAAAPGSPKSGQLYGAPGNVDAVLEELREIKEGQSHLEDSMEDLKAQLQRDYTYMTQCLQEERYRYERLEEQLNDLTELHQNEMTNLKQELASMEEKVAYQSYERARDIQEAVESCLTRVTKLELQQQQQQVVQLEGVENANARALLGKFINVILALMAVLLVFVSTVASFITPLMKTRLRVSSTALLALVLLLLWKHWDSLTYLLEHVLLPS</sequence>
<proteinExistence type="inferred from homology"/>
<evidence type="ECO:0000256" key="9">
    <source>
        <dbReference type="SAM" id="Phobius"/>
    </source>
</evidence>
<organism evidence="10 11">
    <name type="scientific">Bos indicus x Bos taurus</name>
    <name type="common">Hybrid cattle</name>
    <dbReference type="NCBI Taxonomy" id="30522"/>
    <lineage>
        <taxon>Eukaryota</taxon>
        <taxon>Metazoa</taxon>
        <taxon>Chordata</taxon>
        <taxon>Craniata</taxon>
        <taxon>Vertebrata</taxon>
        <taxon>Euteleostomi</taxon>
        <taxon>Mammalia</taxon>
        <taxon>Eutheria</taxon>
        <taxon>Laurasiatheria</taxon>
        <taxon>Artiodactyla</taxon>
        <taxon>Ruminantia</taxon>
        <taxon>Pecora</taxon>
        <taxon>Bovidae</taxon>
        <taxon>Bovinae</taxon>
        <taxon>Bos</taxon>
    </lineage>
</organism>
<feature type="coiled-coil region" evidence="7">
    <location>
        <begin position="255"/>
        <end position="282"/>
    </location>
</feature>
<comment type="subcellular location">
    <subcellularLocation>
        <location evidence="1">Membrane</location>
    </subcellularLocation>
</comment>
<evidence type="ECO:0000256" key="1">
    <source>
        <dbReference type="ARBA" id="ARBA00004370"/>
    </source>
</evidence>
<evidence type="ECO:0000256" key="8">
    <source>
        <dbReference type="SAM" id="MobiDB-lite"/>
    </source>
</evidence>
<keyword evidence="6 9" id="KW-0472">Membrane</keyword>
<reference evidence="10" key="2">
    <citation type="submission" date="2025-08" db="UniProtKB">
        <authorList>
            <consortium name="Ensembl"/>
        </authorList>
    </citation>
    <scope>IDENTIFICATION</scope>
</reference>
<evidence type="ECO:0000256" key="6">
    <source>
        <dbReference type="ARBA" id="ARBA00023136"/>
    </source>
</evidence>
<evidence type="ECO:0000256" key="7">
    <source>
        <dbReference type="SAM" id="Coils"/>
    </source>
</evidence>
<evidence type="ECO:0000256" key="4">
    <source>
        <dbReference type="ARBA" id="ARBA00022989"/>
    </source>
</evidence>
<evidence type="ECO:0000256" key="2">
    <source>
        <dbReference type="ARBA" id="ARBA00008108"/>
    </source>
</evidence>
<dbReference type="AlphaFoldDB" id="A0A4W2FM88"/>